<accession>A0ABN0AAX6</accession>
<keyword evidence="2" id="KW-1185">Reference proteome</keyword>
<evidence type="ECO:0000313" key="2">
    <source>
        <dbReference type="Proteomes" id="UP000003764"/>
    </source>
</evidence>
<name>A0ABN0AAX6_AERVM</name>
<dbReference type="EMBL" id="ADNT01000015">
    <property type="protein sequence ID" value="EFG50491.1"/>
    <property type="molecule type" value="Genomic_DNA"/>
</dbReference>
<evidence type="ECO:0000313" key="1">
    <source>
        <dbReference type="EMBL" id="EFG50491.1"/>
    </source>
</evidence>
<proteinExistence type="predicted"/>
<dbReference type="Gene3D" id="3.10.180.10">
    <property type="entry name" value="2,3-Dihydroxybiphenyl 1,2-Dioxygenase, domain 1"/>
    <property type="match status" value="1"/>
</dbReference>
<reference evidence="1 2" key="1">
    <citation type="submission" date="2010-04" db="EMBL/GenBank/DDBJ databases">
        <authorList>
            <person name="Muzny D."/>
            <person name="Qin X."/>
            <person name="Deng J."/>
            <person name="Jiang H."/>
            <person name="Liu Y."/>
            <person name="Qu J."/>
            <person name="Song X.-Z."/>
            <person name="Zhang L."/>
            <person name="Thornton R."/>
            <person name="Coyle M."/>
            <person name="Francisco L."/>
            <person name="Jackson L."/>
            <person name="Javaid M."/>
            <person name="Korchina V."/>
            <person name="Kovar C."/>
            <person name="Mata R."/>
            <person name="Mathew T."/>
            <person name="Ngo R."/>
            <person name="Nguyen L."/>
            <person name="Nguyen N."/>
            <person name="Okwuonu G."/>
            <person name="Ongeri F."/>
            <person name="Pham C."/>
            <person name="Simmons D."/>
            <person name="Wilczek-Boney K."/>
            <person name="Hale W."/>
            <person name="Jakkamsetti A."/>
            <person name="Pham P."/>
            <person name="Ruth R."/>
            <person name="San Lucas F."/>
            <person name="Warren J."/>
            <person name="Zhang J."/>
            <person name="Zhao Z."/>
            <person name="Zhou C."/>
            <person name="Zhu D."/>
            <person name="Lee S."/>
            <person name="Bess C."/>
            <person name="Blankenburg K."/>
            <person name="Forbes L."/>
            <person name="Fu Q."/>
            <person name="Gubbala S."/>
            <person name="Hirani K."/>
            <person name="Jayaseelan J.C."/>
            <person name="Lara F."/>
            <person name="Munidasa M."/>
            <person name="Palculict T."/>
            <person name="Patil S."/>
            <person name="Pu L.-L."/>
            <person name="Saada N."/>
            <person name="Tang L."/>
            <person name="Weissenberger G."/>
            <person name="Zhu Y."/>
            <person name="Hemphill L."/>
            <person name="Shang Y."/>
            <person name="Youmans B."/>
            <person name="Ayvaz T."/>
            <person name="Ross M."/>
            <person name="Santibanez J."/>
            <person name="Aqrawi P."/>
            <person name="Gross S."/>
            <person name="Joshi V."/>
            <person name="Fowler G."/>
            <person name="Nazareth L."/>
            <person name="Reid J."/>
            <person name="Worley K."/>
            <person name="Petrosino J."/>
            <person name="Highlander S."/>
            <person name="Gibbs R."/>
            <person name="Gibbs R."/>
        </authorList>
    </citation>
    <scope>NUCLEOTIDE SEQUENCE [LARGE SCALE GENOMIC DNA]</scope>
    <source>
        <strain evidence="1 2">ATCC 11563</strain>
    </source>
</reference>
<dbReference type="InterPro" id="IPR029068">
    <property type="entry name" value="Glyas_Bleomycin-R_OHBP_Dase"/>
</dbReference>
<comment type="caution">
    <text evidence="1">The sequence shown here is derived from an EMBL/GenBank/DDBJ whole genome shotgun (WGS) entry which is preliminary data.</text>
</comment>
<sequence>MHGTLETYGQRLLCSDEFPSEDQPDFNDVSVTIMSDDFDQFQTYFANLEKSRSKLSFPLKQQIGLQDMEC</sequence>
<organism evidence="1 2">
    <name type="scientific">Aerococcus viridans (strain ATCC 11563 / DSM 20340 / CCUG 4311 / JCM 20461 / NBRC 12219 / NCTC 8251 / M1)</name>
    <dbReference type="NCBI Taxonomy" id="655812"/>
    <lineage>
        <taxon>Bacteria</taxon>
        <taxon>Bacillati</taxon>
        <taxon>Bacillota</taxon>
        <taxon>Bacilli</taxon>
        <taxon>Lactobacillales</taxon>
        <taxon>Aerococcaceae</taxon>
        <taxon>Aerococcus</taxon>
    </lineage>
</organism>
<dbReference type="Proteomes" id="UP000003764">
    <property type="component" value="Unassembled WGS sequence"/>
</dbReference>
<gene>
    <name evidence="1" type="ORF">HMPREF0061_0168</name>
</gene>
<protein>
    <submittedName>
        <fullName evidence="1">Uncharacterized protein</fullName>
    </submittedName>
</protein>